<protein>
    <submittedName>
        <fullName evidence="1">Uncharacterized protein</fullName>
    </submittedName>
</protein>
<proteinExistence type="predicted"/>
<dbReference type="GeneID" id="55535498"/>
<organism evidence="1 2">
    <name type="scientific">Paraburkholderia hospita</name>
    <dbReference type="NCBI Taxonomy" id="169430"/>
    <lineage>
        <taxon>Bacteria</taxon>
        <taxon>Pseudomonadati</taxon>
        <taxon>Pseudomonadota</taxon>
        <taxon>Betaproteobacteria</taxon>
        <taxon>Burkholderiales</taxon>
        <taxon>Burkholderiaceae</taxon>
        <taxon>Paraburkholderia</taxon>
    </lineage>
</organism>
<dbReference type="RefSeq" id="WP_103153887.1">
    <property type="nucleotide sequence ID" value="NZ_CP026108.1"/>
</dbReference>
<dbReference type="AlphaFoldDB" id="A0AAN1JKK4"/>
<evidence type="ECO:0000313" key="2">
    <source>
        <dbReference type="Proteomes" id="UP000236649"/>
    </source>
</evidence>
<dbReference type="EMBL" id="CP026108">
    <property type="protein sequence ID" value="AUT75571.1"/>
    <property type="molecule type" value="Genomic_DNA"/>
</dbReference>
<gene>
    <name evidence="1" type="ORF">C2L64_45195</name>
</gene>
<reference evidence="1 2" key="1">
    <citation type="submission" date="2018-01" db="EMBL/GenBank/DDBJ databases">
        <title>Species boundaries and ecological features among Paraburkholderia terrae DSMZ17804T, P. hospita DSMZ17164T and P. caribensis DSMZ13236T.</title>
        <authorList>
            <person name="Pratama A.A."/>
        </authorList>
    </citation>
    <scope>NUCLEOTIDE SEQUENCE [LARGE SCALE GENOMIC DNA]</scope>
    <source>
        <strain evidence="1 2">DSM 17164</strain>
    </source>
</reference>
<dbReference type="KEGG" id="phs:C2L64_45195"/>
<dbReference type="Proteomes" id="UP000236649">
    <property type="component" value="Chromosome 4"/>
</dbReference>
<evidence type="ECO:0000313" key="1">
    <source>
        <dbReference type="EMBL" id="AUT75571.1"/>
    </source>
</evidence>
<sequence length="61" mass="6737">MFSGLSNVADKPFVLGFFLPSNHAQAREPVNKKARTKHERGGGFESDWAEVSYVLAVSNQI</sequence>
<name>A0AAN1JKK4_9BURK</name>
<accession>A0AAN1JKK4</accession>